<dbReference type="InterPro" id="IPR029058">
    <property type="entry name" value="AB_hydrolase_fold"/>
</dbReference>
<dbReference type="PANTHER" id="PTHR21562:SF67">
    <property type="entry name" value="PECTIN ACETYLESTERASE"/>
    <property type="match status" value="1"/>
</dbReference>
<protein>
    <recommendedName>
        <fullName evidence="4">Pectin acetylesterase</fullName>
    </recommendedName>
</protein>
<dbReference type="Proteomes" id="UP001159428">
    <property type="component" value="Unassembled WGS sequence"/>
</dbReference>
<reference evidence="2 3" key="1">
    <citation type="submission" date="2022-05" db="EMBL/GenBank/DDBJ databases">
        <authorList>
            <consortium name="Genoscope - CEA"/>
            <person name="William W."/>
        </authorList>
    </citation>
    <scope>NUCLEOTIDE SEQUENCE [LARGE SCALE GENOMIC DNA]</scope>
</reference>
<dbReference type="PANTHER" id="PTHR21562">
    <property type="entry name" value="NOTUM-RELATED"/>
    <property type="match status" value="1"/>
</dbReference>
<dbReference type="GO" id="GO:0016787">
    <property type="term" value="F:hydrolase activity"/>
    <property type="evidence" value="ECO:0007669"/>
    <property type="project" value="InterPro"/>
</dbReference>
<name>A0AAU9WFB2_9CNID</name>
<accession>A0AAU9WFB2</accession>
<dbReference type="EMBL" id="CALNXJ010000013">
    <property type="protein sequence ID" value="CAH3112623.1"/>
    <property type="molecule type" value="Genomic_DNA"/>
</dbReference>
<dbReference type="SUPFAM" id="SSF53474">
    <property type="entry name" value="alpha/beta-Hydrolases"/>
    <property type="match status" value="1"/>
</dbReference>
<sequence length="297" mass="33922">MILKHAINEVAQRLVLLDATALYLSKVEGLLSNEAKFNPDFFNWTSVFFPYCDGASFSGNRAKPLKFKKKLLYFRGHRIMDALLDELLQRGIGNASEIILAGRSAGALSAIIHADYIRSRLRSVTNASFRVLSDAGFFLDEPSLNGSKIARSVFQQMYSLHNSSTGLNQACLSAQKRQYKWRCFFPQYSLPFLSSPIFLVNSLNDLWQLAVFSNIPCVVKVKTCHSKELRFLAKFRKKTLHALRSVFDSRKTAVFADACLAHTQCVMNDYWTQIEVENISIAQAFSDWYREREQNRF</sequence>
<dbReference type="InterPro" id="IPR004963">
    <property type="entry name" value="PAE/NOTUM"/>
</dbReference>
<organism evidence="2 3">
    <name type="scientific">Pocillopora meandrina</name>
    <dbReference type="NCBI Taxonomy" id="46732"/>
    <lineage>
        <taxon>Eukaryota</taxon>
        <taxon>Metazoa</taxon>
        <taxon>Cnidaria</taxon>
        <taxon>Anthozoa</taxon>
        <taxon>Hexacorallia</taxon>
        <taxon>Scleractinia</taxon>
        <taxon>Astrocoeniina</taxon>
        <taxon>Pocilloporidae</taxon>
        <taxon>Pocillopora</taxon>
    </lineage>
</organism>
<evidence type="ECO:0000313" key="3">
    <source>
        <dbReference type="Proteomes" id="UP001159428"/>
    </source>
</evidence>
<comment type="caution">
    <text evidence="2">The sequence shown here is derived from an EMBL/GenBank/DDBJ whole genome shotgun (WGS) entry which is preliminary data.</text>
</comment>
<comment type="similarity">
    <text evidence="1">Belongs to the pectinacetylesterase family. Notum subfamily.</text>
</comment>
<evidence type="ECO:0000313" key="2">
    <source>
        <dbReference type="EMBL" id="CAH3112623.1"/>
    </source>
</evidence>
<dbReference type="Pfam" id="PF03283">
    <property type="entry name" value="PAE"/>
    <property type="match status" value="1"/>
</dbReference>
<dbReference type="AlphaFoldDB" id="A0AAU9WFB2"/>
<keyword evidence="3" id="KW-1185">Reference proteome</keyword>
<feature type="non-terminal residue" evidence="2">
    <location>
        <position position="297"/>
    </location>
</feature>
<gene>
    <name evidence="2" type="ORF">PMEA_00004581</name>
</gene>
<proteinExistence type="inferred from homology"/>
<evidence type="ECO:0000256" key="1">
    <source>
        <dbReference type="ARBA" id="ARBA00010213"/>
    </source>
</evidence>
<evidence type="ECO:0008006" key="4">
    <source>
        <dbReference type="Google" id="ProtNLM"/>
    </source>
</evidence>